<keyword evidence="1" id="KW-0802">TPR repeat</keyword>
<evidence type="ECO:0000313" key="4">
    <source>
        <dbReference type="Proteomes" id="UP001146793"/>
    </source>
</evidence>
<dbReference type="InterPro" id="IPR019734">
    <property type="entry name" value="TPR_rpt"/>
</dbReference>
<evidence type="ECO:0000256" key="2">
    <source>
        <dbReference type="SAM" id="MobiDB-lite"/>
    </source>
</evidence>
<feature type="repeat" description="TPR" evidence="1">
    <location>
        <begin position="205"/>
        <end position="238"/>
    </location>
</feature>
<dbReference type="AlphaFoldDB" id="A0AAV7ZSV6"/>
<organism evidence="3 4">
    <name type="scientific">Anaeramoeba flamelloides</name>
    <dbReference type="NCBI Taxonomy" id="1746091"/>
    <lineage>
        <taxon>Eukaryota</taxon>
        <taxon>Metamonada</taxon>
        <taxon>Anaeramoebidae</taxon>
        <taxon>Anaeramoeba</taxon>
    </lineage>
</organism>
<comment type="caution">
    <text evidence="3">The sequence shown here is derived from an EMBL/GenBank/DDBJ whole genome shotgun (WGS) entry which is preliminary data.</text>
</comment>
<sequence>MSGYLKLQFQSFKFLIETYQSFLSHLIICVDDRSTTYLEIANEPNKEFYYQVDSPFSKITFSIGNHFEVSDMVSPIQLDLILIPRSKRKRAEITFKSPESNEAAKKKDRKSVKKSLESIATGKLTLQVVYTNQTWSLLQNYKLIKQKQFKISKQNLQNLIANKNIPLSITSIARALLAIIEVNLENTTQAFDQLELVQNFDPTWYQIFIIKGVVYYINGEYNEALDNFQKYLKNYPTNELILQFKKFTETRAKLISQEININHIEKEENSNKQKEINDNRLSKKKEQEQEKEKEKEQEQEQEKEHEKEKEKETNKEINNKEKKVIVLENDEDLLNYLDKIENIRFGIKDIQNEIVYNEETNEKLKTEFEKLMENTKGEIYLTEINKKKKKNRNSSKNQKESTNEQLKNQNTLTNTRYHEEKGINSHDKNRNKAKLTSTKSILRSSESRQNSPKSDRKVKFNTHVTTLEGNRLSIQPKLHSIETTPLLPQTKRDKKLPENDVGCEQCMIL</sequence>
<name>A0AAV7ZSV6_9EUKA</name>
<evidence type="ECO:0000256" key="1">
    <source>
        <dbReference type="PROSITE-ProRule" id="PRU00339"/>
    </source>
</evidence>
<feature type="compositionally biased region" description="Polar residues" evidence="2">
    <location>
        <begin position="403"/>
        <end position="415"/>
    </location>
</feature>
<feature type="compositionally biased region" description="Basic and acidic residues" evidence="2">
    <location>
        <begin position="416"/>
        <end position="430"/>
    </location>
</feature>
<feature type="compositionally biased region" description="Polar residues" evidence="2">
    <location>
        <begin position="434"/>
        <end position="452"/>
    </location>
</feature>
<feature type="region of interest" description="Disordered" evidence="2">
    <location>
        <begin position="269"/>
        <end position="315"/>
    </location>
</feature>
<dbReference type="SMART" id="SM00028">
    <property type="entry name" value="TPR"/>
    <property type="match status" value="2"/>
</dbReference>
<protein>
    <submittedName>
        <fullName evidence="3">Chascon isoform d-related</fullName>
    </submittedName>
</protein>
<dbReference type="EMBL" id="JANTQA010000023">
    <property type="protein sequence ID" value="KAJ3444658.1"/>
    <property type="molecule type" value="Genomic_DNA"/>
</dbReference>
<dbReference type="Proteomes" id="UP001146793">
    <property type="component" value="Unassembled WGS sequence"/>
</dbReference>
<reference evidence="3" key="1">
    <citation type="submission" date="2022-08" db="EMBL/GenBank/DDBJ databases">
        <title>Novel sulphate-reducing endosymbionts in the free-living metamonad Anaeramoeba.</title>
        <authorList>
            <person name="Jerlstrom-Hultqvist J."/>
            <person name="Cepicka I."/>
            <person name="Gallot-Lavallee L."/>
            <person name="Salas-Leiva D."/>
            <person name="Curtis B.A."/>
            <person name="Zahonova K."/>
            <person name="Pipaliya S."/>
            <person name="Dacks J."/>
            <person name="Roger A.J."/>
        </authorList>
    </citation>
    <scope>NUCLEOTIDE SEQUENCE</scope>
    <source>
        <strain evidence="3">Busselton2</strain>
    </source>
</reference>
<dbReference type="SUPFAM" id="SSF48452">
    <property type="entry name" value="TPR-like"/>
    <property type="match status" value="1"/>
</dbReference>
<dbReference type="InterPro" id="IPR011990">
    <property type="entry name" value="TPR-like_helical_dom_sf"/>
</dbReference>
<evidence type="ECO:0000313" key="3">
    <source>
        <dbReference type="EMBL" id="KAJ3444658.1"/>
    </source>
</evidence>
<proteinExistence type="predicted"/>
<feature type="region of interest" description="Disordered" evidence="2">
    <location>
        <begin position="384"/>
        <end position="461"/>
    </location>
</feature>
<accession>A0AAV7ZSV6</accession>
<dbReference type="Gene3D" id="1.25.40.10">
    <property type="entry name" value="Tetratricopeptide repeat domain"/>
    <property type="match status" value="1"/>
</dbReference>
<dbReference type="PROSITE" id="PS50005">
    <property type="entry name" value="TPR"/>
    <property type="match status" value="1"/>
</dbReference>
<gene>
    <name evidence="3" type="ORF">M0812_10516</name>
</gene>